<sequence>MNEPNDHMSISDSDSSATTDTEDDFEVLKKPDAEVTAGKADLDDTSPGDDADSCPICFDSWTSTGNHKLCCLRCGHLFGYSCVSKWIRSQGKQARCPQCNAKARYHDIRFLYTRNLRVLDTSERDRALADLAIERAARRKAEQDAAEHKAKYQLLQSELIQLKDELQNVQAVSNALMHRAAPHESASQGSTGSQKSGYQGQYELMKTILISSTGNCRVMAACDYLNTLVISQPSTSPIFRGFGIRKVSTIEQRPLKYIHLHAQPIRDIAFHPDAQDGILCSASLDKSLRLTSLLADQVVQTYHCPAPVWSCCWASPNPHRLFAGCSNGSVLVFDIRVTSGPITTLTVPENGSPVIGLQYCHVSPNDSEFSGGGLLIGQLTKVTFMSEERDSPVTSISDTNHASSEPNRPDQDANSLSQGRRSPDLLEDNSEPAVSYPLQSMPQFQLHSLPLEGCLASLSLLPSTRQFLASYRPSQRLPRVRHLLAELQQESGPPDLSLPDSRYLYTCKEIHSFWAGSRMKMLTRARLFEGPEGGITAVAGNEDVNGALVWRCDTGQRFQTIQPPDTNAECPIIDICPYSNSLSETPNLALLTERSLHLYRWHTTLS</sequence>
<dbReference type="Gene3D" id="2.130.10.10">
    <property type="entry name" value="YVTN repeat-like/Quinoprotein amine dehydrogenase"/>
    <property type="match status" value="1"/>
</dbReference>
<name>A0AAV2T691_CALDB</name>
<dbReference type="InterPro" id="IPR056527">
    <property type="entry name" value="WD40_RFWD3"/>
</dbReference>
<dbReference type="InterPro" id="IPR013083">
    <property type="entry name" value="Znf_RING/FYVE/PHD"/>
</dbReference>
<evidence type="ECO:0000256" key="3">
    <source>
        <dbReference type="ARBA" id="ARBA00004496"/>
    </source>
</evidence>
<feature type="region of interest" description="Disordered" evidence="18">
    <location>
        <begin position="387"/>
        <end position="432"/>
    </location>
</feature>
<proteinExistence type="predicted"/>
<evidence type="ECO:0000256" key="5">
    <source>
        <dbReference type="ARBA" id="ARBA00012483"/>
    </source>
</evidence>
<evidence type="ECO:0000256" key="16">
    <source>
        <dbReference type="PROSITE-ProRule" id="PRU00175"/>
    </source>
</evidence>
<evidence type="ECO:0000313" key="20">
    <source>
        <dbReference type="EMBL" id="CAL5131910.1"/>
    </source>
</evidence>
<dbReference type="PANTHER" id="PTHR16047:SF7">
    <property type="entry name" value="E3 UBIQUITIN-PROTEIN LIGASE RFWD3"/>
    <property type="match status" value="1"/>
</dbReference>
<dbReference type="Proteomes" id="UP001497525">
    <property type="component" value="Unassembled WGS sequence"/>
</dbReference>
<dbReference type="Gene3D" id="3.30.40.10">
    <property type="entry name" value="Zinc/RING finger domain, C3HC4 (zinc finger)"/>
    <property type="match status" value="1"/>
</dbReference>
<evidence type="ECO:0000256" key="12">
    <source>
        <dbReference type="ARBA" id="ARBA00022786"/>
    </source>
</evidence>
<comment type="catalytic activity">
    <reaction evidence="1">
        <text>S-ubiquitinyl-[E2 ubiquitin-conjugating enzyme]-L-cysteine + [acceptor protein]-L-lysine = [E2 ubiquitin-conjugating enzyme]-L-cysteine + N(6)-ubiquitinyl-[acceptor protein]-L-lysine.</text>
        <dbReference type="EC" id="2.3.2.27"/>
    </reaction>
</comment>
<organism evidence="20 21">
    <name type="scientific">Calicophoron daubneyi</name>
    <name type="common">Rumen fluke</name>
    <name type="synonym">Paramphistomum daubneyi</name>
    <dbReference type="NCBI Taxonomy" id="300641"/>
    <lineage>
        <taxon>Eukaryota</taxon>
        <taxon>Metazoa</taxon>
        <taxon>Spiralia</taxon>
        <taxon>Lophotrochozoa</taxon>
        <taxon>Platyhelminthes</taxon>
        <taxon>Trematoda</taxon>
        <taxon>Digenea</taxon>
        <taxon>Plagiorchiida</taxon>
        <taxon>Pronocephalata</taxon>
        <taxon>Paramphistomoidea</taxon>
        <taxon>Paramphistomidae</taxon>
        <taxon>Calicophoron</taxon>
    </lineage>
</organism>
<dbReference type="InterPro" id="IPR001841">
    <property type="entry name" value="Znf_RING"/>
</dbReference>
<evidence type="ECO:0000256" key="13">
    <source>
        <dbReference type="ARBA" id="ARBA00022833"/>
    </source>
</evidence>
<feature type="compositionally biased region" description="Low complexity" evidence="18">
    <location>
        <begin position="10"/>
        <end position="19"/>
    </location>
</feature>
<evidence type="ECO:0000256" key="14">
    <source>
        <dbReference type="ARBA" id="ARBA00023204"/>
    </source>
</evidence>
<dbReference type="SUPFAM" id="SSF50978">
    <property type="entry name" value="WD40 repeat-like"/>
    <property type="match status" value="1"/>
</dbReference>
<keyword evidence="12" id="KW-0833">Ubl conjugation pathway</keyword>
<keyword evidence="8" id="KW-0808">Transferase</keyword>
<dbReference type="EC" id="2.3.2.27" evidence="5"/>
<evidence type="ECO:0000256" key="18">
    <source>
        <dbReference type="SAM" id="MobiDB-lite"/>
    </source>
</evidence>
<evidence type="ECO:0000256" key="10">
    <source>
        <dbReference type="ARBA" id="ARBA00022763"/>
    </source>
</evidence>
<evidence type="ECO:0000256" key="17">
    <source>
        <dbReference type="SAM" id="Coils"/>
    </source>
</evidence>
<dbReference type="AlphaFoldDB" id="A0AAV2T691"/>
<feature type="coiled-coil region" evidence="17">
    <location>
        <begin position="131"/>
        <end position="172"/>
    </location>
</feature>
<evidence type="ECO:0000259" key="19">
    <source>
        <dbReference type="PROSITE" id="PS50089"/>
    </source>
</evidence>
<dbReference type="GO" id="GO:0008270">
    <property type="term" value="F:zinc ion binding"/>
    <property type="evidence" value="ECO:0007669"/>
    <property type="project" value="UniProtKB-KW"/>
</dbReference>
<evidence type="ECO:0000256" key="6">
    <source>
        <dbReference type="ARBA" id="ARBA00022490"/>
    </source>
</evidence>
<keyword evidence="7" id="KW-0853">WD repeat</keyword>
<feature type="region of interest" description="Disordered" evidence="18">
    <location>
        <begin position="1"/>
        <end position="50"/>
    </location>
</feature>
<keyword evidence="17" id="KW-0175">Coiled coil</keyword>
<evidence type="ECO:0000256" key="15">
    <source>
        <dbReference type="ARBA" id="ARBA00023242"/>
    </source>
</evidence>
<feature type="domain" description="RING-type" evidence="19">
    <location>
        <begin position="54"/>
        <end position="100"/>
    </location>
</feature>
<keyword evidence="11 16" id="KW-0479">Metal-binding</keyword>
<dbReference type="GO" id="GO:0005737">
    <property type="term" value="C:cytoplasm"/>
    <property type="evidence" value="ECO:0007669"/>
    <property type="project" value="UniProtKB-SubCell"/>
</dbReference>
<keyword evidence="13" id="KW-0862">Zinc</keyword>
<comment type="pathway">
    <text evidence="4">Protein modification; protein ubiquitination.</text>
</comment>
<dbReference type="InterPro" id="IPR037381">
    <property type="entry name" value="RFWD3"/>
</dbReference>
<comment type="subcellular location">
    <subcellularLocation>
        <location evidence="3">Cytoplasm</location>
    </subcellularLocation>
    <subcellularLocation>
        <location evidence="2">Nucleus</location>
        <location evidence="2">PML body</location>
    </subcellularLocation>
</comment>
<dbReference type="InterPro" id="IPR015943">
    <property type="entry name" value="WD40/YVTN_repeat-like_dom_sf"/>
</dbReference>
<keyword evidence="6" id="KW-0963">Cytoplasm</keyword>
<dbReference type="SMART" id="SM00184">
    <property type="entry name" value="RING"/>
    <property type="match status" value="1"/>
</dbReference>
<evidence type="ECO:0000256" key="1">
    <source>
        <dbReference type="ARBA" id="ARBA00000900"/>
    </source>
</evidence>
<keyword evidence="14" id="KW-0234">DNA repair</keyword>
<dbReference type="InterPro" id="IPR036322">
    <property type="entry name" value="WD40_repeat_dom_sf"/>
</dbReference>
<evidence type="ECO:0000256" key="9">
    <source>
        <dbReference type="ARBA" id="ARBA00022737"/>
    </source>
</evidence>
<gene>
    <name evidence="20" type="ORF">CDAUBV1_LOCUS4444</name>
</gene>
<protein>
    <recommendedName>
        <fullName evidence="5">RING-type E3 ubiquitin transferase</fullName>
        <ecNumber evidence="5">2.3.2.27</ecNumber>
    </recommendedName>
</protein>
<dbReference type="SMART" id="SM00320">
    <property type="entry name" value="WD40"/>
    <property type="match status" value="2"/>
</dbReference>
<keyword evidence="9" id="KW-0677">Repeat</keyword>
<dbReference type="GO" id="GO:0016605">
    <property type="term" value="C:PML body"/>
    <property type="evidence" value="ECO:0007669"/>
    <property type="project" value="UniProtKB-SubCell"/>
</dbReference>
<feature type="compositionally biased region" description="Polar residues" evidence="18">
    <location>
        <begin position="392"/>
        <end position="420"/>
    </location>
</feature>
<dbReference type="CDD" id="cd16450">
    <property type="entry name" value="mRING-C3HGC3_RFWD3"/>
    <property type="match status" value="1"/>
</dbReference>
<dbReference type="Pfam" id="PF23419">
    <property type="entry name" value="WD40_RFWD3"/>
    <property type="match status" value="1"/>
</dbReference>
<evidence type="ECO:0000313" key="21">
    <source>
        <dbReference type="Proteomes" id="UP001497525"/>
    </source>
</evidence>
<dbReference type="GO" id="GO:0061630">
    <property type="term" value="F:ubiquitin protein ligase activity"/>
    <property type="evidence" value="ECO:0007669"/>
    <property type="project" value="UniProtKB-EC"/>
</dbReference>
<dbReference type="EMBL" id="CAXLJL010000112">
    <property type="protein sequence ID" value="CAL5131910.1"/>
    <property type="molecule type" value="Genomic_DNA"/>
</dbReference>
<evidence type="ECO:0000256" key="4">
    <source>
        <dbReference type="ARBA" id="ARBA00004906"/>
    </source>
</evidence>
<evidence type="ECO:0000256" key="2">
    <source>
        <dbReference type="ARBA" id="ARBA00004322"/>
    </source>
</evidence>
<keyword evidence="10" id="KW-0227">DNA damage</keyword>
<accession>A0AAV2T691</accession>
<dbReference type="Pfam" id="PF13639">
    <property type="entry name" value="zf-RING_2"/>
    <property type="match status" value="1"/>
</dbReference>
<evidence type="ECO:0000256" key="7">
    <source>
        <dbReference type="ARBA" id="ARBA00022574"/>
    </source>
</evidence>
<dbReference type="InterPro" id="IPR001680">
    <property type="entry name" value="WD40_rpt"/>
</dbReference>
<reference evidence="20" key="1">
    <citation type="submission" date="2024-06" db="EMBL/GenBank/DDBJ databases">
        <authorList>
            <person name="Liu X."/>
            <person name="Lenzi L."/>
            <person name="Haldenby T S."/>
            <person name="Uol C."/>
        </authorList>
    </citation>
    <scope>NUCLEOTIDE SEQUENCE</scope>
</reference>
<comment type="caution">
    <text evidence="20">The sequence shown here is derived from an EMBL/GenBank/DDBJ whole genome shotgun (WGS) entry which is preliminary data.</text>
</comment>
<dbReference type="PANTHER" id="PTHR16047">
    <property type="entry name" value="RFWD3 PROTEIN"/>
    <property type="match status" value="1"/>
</dbReference>
<dbReference type="SUPFAM" id="SSF57850">
    <property type="entry name" value="RING/U-box"/>
    <property type="match status" value="1"/>
</dbReference>
<dbReference type="GO" id="GO:0016567">
    <property type="term" value="P:protein ubiquitination"/>
    <property type="evidence" value="ECO:0007669"/>
    <property type="project" value="InterPro"/>
</dbReference>
<keyword evidence="15" id="KW-0539">Nucleus</keyword>
<dbReference type="GO" id="GO:0036297">
    <property type="term" value="P:interstrand cross-link repair"/>
    <property type="evidence" value="ECO:0007669"/>
    <property type="project" value="InterPro"/>
</dbReference>
<evidence type="ECO:0000256" key="11">
    <source>
        <dbReference type="ARBA" id="ARBA00022771"/>
    </source>
</evidence>
<keyword evidence="11 16" id="KW-0863">Zinc-finger</keyword>
<dbReference type="PROSITE" id="PS50089">
    <property type="entry name" value="ZF_RING_2"/>
    <property type="match status" value="1"/>
</dbReference>
<evidence type="ECO:0000256" key="8">
    <source>
        <dbReference type="ARBA" id="ARBA00022679"/>
    </source>
</evidence>